<feature type="transmembrane region" description="Helical" evidence="7">
    <location>
        <begin position="271"/>
        <end position="295"/>
    </location>
</feature>
<proteinExistence type="inferred from homology"/>
<reference evidence="8" key="1">
    <citation type="submission" date="2013-07" db="EMBL/GenBank/DDBJ databases">
        <title>The Genome Sequence of Cryptococcus bestiolae CBS10118.</title>
        <authorList>
            <consortium name="The Broad Institute Genome Sequencing Platform"/>
            <person name="Cuomo C."/>
            <person name="Litvintseva A."/>
            <person name="Chen Y."/>
            <person name="Heitman J."/>
            <person name="Sun S."/>
            <person name="Springer D."/>
            <person name="Dromer F."/>
            <person name="Young S.K."/>
            <person name="Zeng Q."/>
            <person name="Gargeya S."/>
            <person name="Fitzgerald M."/>
            <person name="Abouelleil A."/>
            <person name="Alvarado L."/>
            <person name="Berlin A.M."/>
            <person name="Chapman S.B."/>
            <person name="Dewar J."/>
            <person name="Goldberg J."/>
            <person name="Griggs A."/>
            <person name="Gujja S."/>
            <person name="Hansen M."/>
            <person name="Howarth C."/>
            <person name="Imamovic A."/>
            <person name="Larimer J."/>
            <person name="McCowan C."/>
            <person name="Murphy C."/>
            <person name="Pearson M."/>
            <person name="Priest M."/>
            <person name="Roberts A."/>
            <person name="Saif S."/>
            <person name="Shea T."/>
            <person name="Sykes S."/>
            <person name="Wortman J."/>
            <person name="Nusbaum C."/>
            <person name="Birren B."/>
        </authorList>
    </citation>
    <scope>NUCLEOTIDE SEQUENCE [LARGE SCALE GENOMIC DNA]</scope>
    <source>
        <strain evidence="8">CBS 10118</strain>
    </source>
</reference>
<sequence length="334" mass="37728">MSNPILPLSGPSSSSIYSNGGERAKSTDWSALGANVGMGMGEGRRGGLPLVLRRLTKFRSMVSSVESVVVLDGKDIMRNVRLRRYFVVRVIRAARKISSKESVGLTEKGEDSLEDFELAFWQLTYLVVAPRRVYKQTYHHKQTKNQWARDDPAMLLLIAGCLAVTSTTWSLLYHLPPTQTILIILKMIFRDFLLFSLIISTILYFISNKLLLSSSSQQSSMIDENKVEFAYSFDVAVNSFFPFFLTVYVGLLPLVALVVRDNWICLWVGNTIFLIASVQYIYVTYLGYVALPFIARSELLLSPLLPLFGGYLLSLLGFNIAKFTLEFYFGQSWK</sequence>
<dbReference type="PANTHER" id="PTHR12841:SF6">
    <property type="entry name" value="PROTEIN UNC-50 HOMOLOG"/>
    <property type="match status" value="1"/>
</dbReference>
<evidence type="ECO:0000256" key="6">
    <source>
        <dbReference type="SAM" id="MobiDB-lite"/>
    </source>
</evidence>
<keyword evidence="5 7" id="KW-0472">Membrane</keyword>
<dbReference type="OrthoDB" id="10027013at2759"/>
<dbReference type="GO" id="GO:0000139">
    <property type="term" value="C:Golgi membrane"/>
    <property type="evidence" value="ECO:0007669"/>
    <property type="project" value="TreeGrafter"/>
</dbReference>
<name>A0A1B9G4Z3_9TREE</name>
<dbReference type="InterPro" id="IPR007881">
    <property type="entry name" value="UNC-50"/>
</dbReference>
<dbReference type="Pfam" id="PF05216">
    <property type="entry name" value="UNC-50"/>
    <property type="match status" value="1"/>
</dbReference>
<evidence type="ECO:0000256" key="3">
    <source>
        <dbReference type="ARBA" id="ARBA00022692"/>
    </source>
</evidence>
<keyword evidence="4 7" id="KW-1133">Transmembrane helix</keyword>
<evidence type="ECO:0000256" key="7">
    <source>
        <dbReference type="SAM" id="Phobius"/>
    </source>
</evidence>
<dbReference type="AlphaFoldDB" id="A0A1B9G4Z3"/>
<dbReference type="PANTHER" id="PTHR12841">
    <property type="entry name" value="PROTEIN UNC-50 HOMOLOG"/>
    <property type="match status" value="1"/>
</dbReference>
<comment type="subcellular location">
    <subcellularLocation>
        <location evidence="1">Membrane</location>
        <topology evidence="1">Multi-pass membrane protein</topology>
    </subcellularLocation>
</comment>
<dbReference type="VEuPathDB" id="FungiDB:I302_03749"/>
<comment type="similarity">
    <text evidence="2">Belongs to the unc-50 family.</text>
</comment>
<keyword evidence="3 7" id="KW-0812">Transmembrane</keyword>
<feature type="transmembrane region" description="Helical" evidence="7">
    <location>
        <begin position="307"/>
        <end position="329"/>
    </location>
</feature>
<feature type="compositionally biased region" description="Low complexity" evidence="6">
    <location>
        <begin position="1"/>
        <end position="21"/>
    </location>
</feature>
<accession>A0A1B9G4Z3</accession>
<feature type="region of interest" description="Disordered" evidence="6">
    <location>
        <begin position="1"/>
        <end position="25"/>
    </location>
</feature>
<feature type="transmembrane region" description="Helical" evidence="7">
    <location>
        <begin position="240"/>
        <end position="259"/>
    </location>
</feature>
<gene>
    <name evidence="8" type="ORF">I302_03749</name>
</gene>
<dbReference type="STRING" id="1296100.A0A1B9G4Z3"/>
<organism evidence="8">
    <name type="scientific">Kwoniella bestiolae CBS 10118</name>
    <dbReference type="NCBI Taxonomy" id="1296100"/>
    <lineage>
        <taxon>Eukaryota</taxon>
        <taxon>Fungi</taxon>
        <taxon>Dikarya</taxon>
        <taxon>Basidiomycota</taxon>
        <taxon>Agaricomycotina</taxon>
        <taxon>Tremellomycetes</taxon>
        <taxon>Tremellales</taxon>
        <taxon>Cryptococcaceae</taxon>
        <taxon>Kwoniella</taxon>
    </lineage>
</organism>
<evidence type="ECO:0000256" key="2">
    <source>
        <dbReference type="ARBA" id="ARBA00006293"/>
    </source>
</evidence>
<evidence type="ECO:0000313" key="8">
    <source>
        <dbReference type="EMBL" id="OCF26072.1"/>
    </source>
</evidence>
<evidence type="ECO:0000256" key="4">
    <source>
        <dbReference type="ARBA" id="ARBA00022989"/>
    </source>
</evidence>
<evidence type="ECO:0000256" key="5">
    <source>
        <dbReference type="ARBA" id="ARBA00023136"/>
    </source>
</evidence>
<reference evidence="8" key="2">
    <citation type="submission" date="2014-01" db="EMBL/GenBank/DDBJ databases">
        <title>Evolution of pathogenesis and genome organization in the Tremellales.</title>
        <authorList>
            <person name="Cuomo C."/>
            <person name="Litvintseva A."/>
            <person name="Heitman J."/>
            <person name="Chen Y."/>
            <person name="Sun S."/>
            <person name="Springer D."/>
            <person name="Dromer F."/>
            <person name="Young S."/>
            <person name="Zeng Q."/>
            <person name="Chapman S."/>
            <person name="Gujja S."/>
            <person name="Saif S."/>
            <person name="Birren B."/>
        </authorList>
    </citation>
    <scope>NUCLEOTIDE SEQUENCE</scope>
    <source>
        <strain evidence="8">CBS 10118</strain>
    </source>
</reference>
<protein>
    <submittedName>
        <fullName evidence="8">UNC-50 family protein</fullName>
    </submittedName>
</protein>
<feature type="transmembrane region" description="Helical" evidence="7">
    <location>
        <begin position="187"/>
        <end position="206"/>
    </location>
</feature>
<evidence type="ECO:0000256" key="1">
    <source>
        <dbReference type="ARBA" id="ARBA00004141"/>
    </source>
</evidence>
<dbReference type="EMBL" id="KI894020">
    <property type="protein sequence ID" value="OCF26072.1"/>
    <property type="molecule type" value="Genomic_DNA"/>
</dbReference>
<feature type="transmembrane region" description="Helical" evidence="7">
    <location>
        <begin position="153"/>
        <end position="175"/>
    </location>
</feature>